<reference evidence="2 3" key="1">
    <citation type="submission" date="2018-08" db="EMBL/GenBank/DDBJ databases">
        <title>Genome and evolution of the arbuscular mycorrhizal fungus Diversispora epigaea (formerly Glomus versiforme) and its bacterial endosymbionts.</title>
        <authorList>
            <person name="Sun X."/>
            <person name="Fei Z."/>
            <person name="Harrison M."/>
        </authorList>
    </citation>
    <scope>NUCLEOTIDE SEQUENCE [LARGE SCALE GENOMIC DNA]</scope>
    <source>
        <strain evidence="2 3">IT104</strain>
    </source>
</reference>
<feature type="compositionally biased region" description="Basic residues" evidence="1">
    <location>
        <begin position="123"/>
        <end position="137"/>
    </location>
</feature>
<gene>
    <name evidence="2" type="ORF">Glove_168g156</name>
</gene>
<evidence type="ECO:0000313" key="3">
    <source>
        <dbReference type="Proteomes" id="UP000266861"/>
    </source>
</evidence>
<keyword evidence="3" id="KW-1185">Reference proteome</keyword>
<proteinExistence type="predicted"/>
<accession>A0A397IPM8</accession>
<protein>
    <submittedName>
        <fullName evidence="2">Uncharacterized protein</fullName>
    </submittedName>
</protein>
<dbReference type="OrthoDB" id="2483548at2759"/>
<dbReference type="Proteomes" id="UP000266861">
    <property type="component" value="Unassembled WGS sequence"/>
</dbReference>
<dbReference type="AlphaFoldDB" id="A0A397IPM8"/>
<feature type="region of interest" description="Disordered" evidence="1">
    <location>
        <begin position="123"/>
        <end position="147"/>
    </location>
</feature>
<sequence length="147" mass="17128">MQSEINSLRVQINEITSDEDYILDNKNQQLSPIYPDYLLNQLIKLIQQVYIETISLVQVGKKKAWQYIFDRFKIMNKIHELFDDKTRLNNNNNNNNKTVGTRIVRLKIAGDETVGTKIVRAKNHGRQRTVGKKKKNNNKTVDKNNGL</sequence>
<dbReference type="EMBL" id="PQFF01000158">
    <property type="protein sequence ID" value="RHZ77979.1"/>
    <property type="molecule type" value="Genomic_DNA"/>
</dbReference>
<evidence type="ECO:0000256" key="1">
    <source>
        <dbReference type="SAM" id="MobiDB-lite"/>
    </source>
</evidence>
<evidence type="ECO:0000313" key="2">
    <source>
        <dbReference type="EMBL" id="RHZ77979.1"/>
    </source>
</evidence>
<name>A0A397IPM8_9GLOM</name>
<comment type="caution">
    <text evidence="2">The sequence shown here is derived from an EMBL/GenBank/DDBJ whole genome shotgun (WGS) entry which is preliminary data.</text>
</comment>
<organism evidence="2 3">
    <name type="scientific">Diversispora epigaea</name>
    <dbReference type="NCBI Taxonomy" id="1348612"/>
    <lineage>
        <taxon>Eukaryota</taxon>
        <taxon>Fungi</taxon>
        <taxon>Fungi incertae sedis</taxon>
        <taxon>Mucoromycota</taxon>
        <taxon>Glomeromycotina</taxon>
        <taxon>Glomeromycetes</taxon>
        <taxon>Diversisporales</taxon>
        <taxon>Diversisporaceae</taxon>
        <taxon>Diversispora</taxon>
    </lineage>
</organism>